<dbReference type="SUPFAM" id="SSF50978">
    <property type="entry name" value="WD40 repeat-like"/>
    <property type="match status" value="1"/>
</dbReference>
<dbReference type="SMART" id="SM00320">
    <property type="entry name" value="WD40"/>
    <property type="match status" value="7"/>
</dbReference>
<dbReference type="Proteomes" id="UP000503129">
    <property type="component" value="Plasmid pBOCT2"/>
</dbReference>
<dbReference type="PANTHER" id="PTHR22847">
    <property type="entry name" value="WD40 REPEAT PROTEIN"/>
    <property type="match status" value="1"/>
</dbReference>
<sequence length="747" mass="83267">MENRLISASVSTQSVTFQPGGEPAWFDVIVNNDSNQFADFQLEILAAGSTNTPGYRWYMLSPEVASAQPPGSTTPFRILIQDTPIPGFVGTVNLTVRIYSPQLRTETRVVVRLKIEQGDRPTLLRVELPVVRVQVYPQNSVDVPVRVRNLGQTPIDVVLNFLDLDPSWIVKPLQRRVMVDPLGQAETTFQCQPPSANKILSQDYIYTVEATSRDNISAKAQGILEVLPIGFVEFSVDPQKQIIPSSRRWLPNWKSKSTTFKLLFKNASNLQQYVNVEVQGRNYQKCHFQVIPENAELNIGETTPVLLKVTTKRPWIGWGKTLLFEAKSILSNPSLGSTDPATQILELQVLPIIPLWLQLAILALLAALLALLQRLPPIVTHTDNVRAVRFNGDLTRIVSGSQDCTLRSWKLDSNILKPQGRVPEKAPVACGKSQNPTGLLGVTNVPVYSLRFMPQDSNRVAAGLENGEIQLWDLPTEQKQLRTKPKQKLKPAGVNMKFGQVFDLLFTKDSRSLLSGDGSGKILLWERPSPNGDFASNYKLIIDLEKQFNQSYQIQALALSPDEKTLVAAGSHRSFFIISNWNTKYPRVLEQKARDGQDTPENKYIHSIAFAPDSPNILATSDSFGFIGIWDLRQCLTNVASKQQIQKNCAQQLDRWDTRSGGVVRSIAFVNFNQDGGKLVSAGDDGRIMLWYLTPKGMLDKKFSKGNKIYPNFNQNSLGISAIDLNLKDQIVVSGSVDSQVKLHSIK</sequence>
<organism evidence="4 5">
    <name type="scientific">Brasilonema sennae CENA114</name>
    <dbReference type="NCBI Taxonomy" id="415709"/>
    <lineage>
        <taxon>Bacteria</taxon>
        <taxon>Bacillati</taxon>
        <taxon>Cyanobacteriota</taxon>
        <taxon>Cyanophyceae</taxon>
        <taxon>Nostocales</taxon>
        <taxon>Scytonemataceae</taxon>
        <taxon>Brasilonema</taxon>
        <taxon>Bromeliae group (in: Brasilonema)</taxon>
    </lineage>
</organism>
<evidence type="ECO:0000256" key="1">
    <source>
        <dbReference type="ARBA" id="ARBA00022574"/>
    </source>
</evidence>
<dbReference type="Pfam" id="PF00400">
    <property type="entry name" value="WD40"/>
    <property type="match status" value="2"/>
</dbReference>
<evidence type="ECO:0008006" key="6">
    <source>
        <dbReference type="Google" id="ProtNLM"/>
    </source>
</evidence>
<evidence type="ECO:0000256" key="3">
    <source>
        <dbReference type="PROSITE-ProRule" id="PRU00221"/>
    </source>
</evidence>
<keyword evidence="5" id="KW-1185">Reference proteome</keyword>
<accession>A0A856MRF9</accession>
<dbReference type="Gene3D" id="2.130.10.10">
    <property type="entry name" value="YVTN repeat-like/Quinoprotein amine dehydrogenase"/>
    <property type="match status" value="2"/>
</dbReference>
<dbReference type="RefSeq" id="WP_169264108.1">
    <property type="nucleotide sequence ID" value="NZ_CAWOXK010000003.1"/>
</dbReference>
<feature type="repeat" description="WD" evidence="3">
    <location>
        <begin position="670"/>
        <end position="691"/>
    </location>
</feature>
<reference evidence="4 5" key="1">
    <citation type="submission" date="2018-06" db="EMBL/GenBank/DDBJ databases">
        <title>Comparative genomics of Brasilonema spp. strains.</title>
        <authorList>
            <person name="Alvarenga D.O."/>
            <person name="Fiore M.F."/>
            <person name="Varani A.M."/>
        </authorList>
    </citation>
    <scope>NUCLEOTIDE SEQUENCE [LARGE SCALE GENOMIC DNA]</scope>
    <source>
        <strain evidence="4 5">CENA114</strain>
        <plasmid evidence="5">pboct2</plasmid>
    </source>
</reference>
<dbReference type="KEGG" id="bsen:DP114_33990"/>
<dbReference type="PROSITE" id="PS50082">
    <property type="entry name" value="WD_REPEATS_2"/>
    <property type="match status" value="2"/>
</dbReference>
<dbReference type="PROSITE" id="PS50294">
    <property type="entry name" value="WD_REPEATS_REGION"/>
    <property type="match status" value="1"/>
</dbReference>
<dbReference type="AlphaFoldDB" id="A0A856MRF9"/>
<evidence type="ECO:0000313" key="5">
    <source>
        <dbReference type="Proteomes" id="UP000503129"/>
    </source>
</evidence>
<evidence type="ECO:0000256" key="2">
    <source>
        <dbReference type="ARBA" id="ARBA00022737"/>
    </source>
</evidence>
<dbReference type="PANTHER" id="PTHR22847:SF637">
    <property type="entry name" value="WD REPEAT DOMAIN 5B"/>
    <property type="match status" value="1"/>
</dbReference>
<geneLocation type="plasmid" evidence="5">
    <name>pboct2</name>
</geneLocation>
<dbReference type="InterPro" id="IPR015943">
    <property type="entry name" value="WD40/YVTN_repeat-like_dom_sf"/>
</dbReference>
<keyword evidence="4" id="KW-0614">Plasmid</keyword>
<gene>
    <name evidence="4" type="ORF">DP114_33990</name>
</gene>
<name>A0A856MRF9_9CYAN</name>
<dbReference type="EMBL" id="CP030120">
    <property type="protein sequence ID" value="QDL12760.1"/>
    <property type="molecule type" value="Genomic_DNA"/>
</dbReference>
<proteinExistence type="predicted"/>
<feature type="repeat" description="WD" evidence="3">
    <location>
        <begin position="378"/>
        <end position="413"/>
    </location>
</feature>
<dbReference type="InterPro" id="IPR036322">
    <property type="entry name" value="WD40_repeat_dom_sf"/>
</dbReference>
<evidence type="ECO:0000313" key="4">
    <source>
        <dbReference type="EMBL" id="QDL12760.1"/>
    </source>
</evidence>
<dbReference type="InterPro" id="IPR001680">
    <property type="entry name" value="WD40_rpt"/>
</dbReference>
<protein>
    <recommendedName>
        <fullName evidence="6">WD-40 repeat-containing protein</fullName>
    </recommendedName>
</protein>
<keyword evidence="2" id="KW-0677">Repeat</keyword>
<keyword evidence="1 3" id="KW-0853">WD repeat</keyword>